<dbReference type="AlphaFoldDB" id="A0A9X3PLR3"/>
<evidence type="ECO:0000256" key="5">
    <source>
        <dbReference type="ARBA" id="ARBA00022833"/>
    </source>
</evidence>
<keyword evidence="4" id="KW-0479">Metal-binding</keyword>
<dbReference type="NCBIfam" id="NF040570">
    <property type="entry name" value="guided_TnpB"/>
    <property type="match status" value="1"/>
</dbReference>
<dbReference type="GO" id="GO:0004519">
    <property type="term" value="F:endonuclease activity"/>
    <property type="evidence" value="ECO:0007669"/>
    <property type="project" value="UniProtKB-KW"/>
</dbReference>
<evidence type="ECO:0000313" key="12">
    <source>
        <dbReference type="Proteomes" id="UP001145799"/>
    </source>
</evidence>
<dbReference type="Pfam" id="PF01385">
    <property type="entry name" value="OrfB_IS605"/>
    <property type="match status" value="1"/>
</dbReference>
<dbReference type="GO" id="GO:0032196">
    <property type="term" value="P:transposition"/>
    <property type="evidence" value="ECO:0007669"/>
    <property type="project" value="UniProtKB-KW"/>
</dbReference>
<dbReference type="Proteomes" id="UP001145799">
    <property type="component" value="Unassembled WGS sequence"/>
</dbReference>
<comment type="caution">
    <text evidence="11">The sequence shown here is derived from an EMBL/GenBank/DDBJ whole genome shotgun (WGS) entry which is preliminary data.</text>
</comment>
<gene>
    <name evidence="11" type="ORF">O2L01_14120</name>
</gene>
<evidence type="ECO:0000256" key="1">
    <source>
        <dbReference type="ARBA" id="ARBA00008761"/>
    </source>
</evidence>
<dbReference type="GO" id="GO:0006310">
    <property type="term" value="P:DNA recombination"/>
    <property type="evidence" value="ECO:0007669"/>
    <property type="project" value="UniProtKB-KW"/>
</dbReference>
<accession>A0A9X3PLR3</accession>
<reference evidence="11" key="1">
    <citation type="submission" date="2022-12" db="EMBL/GenBank/DDBJ databases">
        <title>Gycomyces niveus sp.nov., a novel actinomycete isolated from soil in Shouguang.</title>
        <authorList>
            <person name="Yang X."/>
        </authorList>
    </citation>
    <scope>NUCLEOTIDE SEQUENCE</scope>
    <source>
        <strain evidence="11">DSM 44724</strain>
    </source>
</reference>
<keyword evidence="7" id="KW-0233">DNA recombination</keyword>
<evidence type="ECO:0000256" key="4">
    <source>
        <dbReference type="ARBA" id="ARBA00022723"/>
    </source>
</evidence>
<sequence length="413" mass="45899">MQLRYRYRLYPGASQEAALAKAFGSCRVVFNDVIELRDKAFAEGRPWVNDAEVSRRVVTEAKRRPERAWLAETSAVALQQAVRDANKAYRHYFAARTGKRARGPVGKPRFKSRRDRRQAIRFTRNARFKITAAGRLRLPGIGEVSVVWSRDLPSAPSSVTVVREASGRYFASFVCETRDDPLPDTGRAIGLDLGLASFVTGSDGSKTAAPQYCRRAERKLAKANRNLARKRPGSANREKARRAVAVAHSRVADARTDFLHRLSSKIIGENQVVVIEDLCVKALARTRLAKSVHDAGWARFTAMLEYKAARRGRELVKTDRFLPSTRTCASCRAVGDRKPLHVRSWTCNHCGVLHDRDVNAAKVILAAGLAERENAYGAEEDLLAPPRDQAFAQSQARHPVGDWAEVGITTAAR</sequence>
<dbReference type="PANTHER" id="PTHR30405">
    <property type="entry name" value="TRANSPOSASE"/>
    <property type="match status" value="1"/>
</dbReference>
<comment type="similarity">
    <text evidence="1">In the C-terminal section; belongs to the transposase 35 family.</text>
</comment>
<dbReference type="PANTHER" id="PTHR30405:SF25">
    <property type="entry name" value="RNA-GUIDED DNA ENDONUCLEASE INSQ-RELATED"/>
    <property type="match status" value="1"/>
</dbReference>
<evidence type="ECO:0000259" key="9">
    <source>
        <dbReference type="Pfam" id="PF07282"/>
    </source>
</evidence>
<evidence type="ECO:0000256" key="6">
    <source>
        <dbReference type="ARBA" id="ARBA00023125"/>
    </source>
</evidence>
<dbReference type="EMBL" id="JAPZVQ010000008">
    <property type="protein sequence ID" value="MDA1386126.1"/>
    <property type="molecule type" value="Genomic_DNA"/>
</dbReference>
<keyword evidence="11" id="KW-0255">Endonuclease</keyword>
<keyword evidence="11" id="KW-0540">Nuclease</keyword>
<evidence type="ECO:0000256" key="7">
    <source>
        <dbReference type="ARBA" id="ARBA00023172"/>
    </source>
</evidence>
<dbReference type="GO" id="GO:0003677">
    <property type="term" value="F:DNA binding"/>
    <property type="evidence" value="ECO:0007669"/>
    <property type="project" value="UniProtKB-KW"/>
</dbReference>
<proteinExistence type="inferred from homology"/>
<dbReference type="NCBIfam" id="TIGR01766">
    <property type="entry name" value="IS200/IS605 family accessory protein TnpB-like domain"/>
    <property type="match status" value="1"/>
</dbReference>
<feature type="domain" description="Cas12f1-like TNB" evidence="9">
    <location>
        <begin position="297"/>
        <end position="364"/>
    </location>
</feature>
<dbReference type="InterPro" id="IPR001959">
    <property type="entry name" value="Transposase"/>
</dbReference>
<dbReference type="Pfam" id="PF07282">
    <property type="entry name" value="Cas12f1-like_TNB"/>
    <property type="match status" value="1"/>
</dbReference>
<dbReference type="InterPro" id="IPR021027">
    <property type="entry name" value="Transposase_put_HTH"/>
</dbReference>
<organism evidence="11 12">
    <name type="scientific">Glycomyces lechevalierae</name>
    <dbReference type="NCBI Taxonomy" id="256034"/>
    <lineage>
        <taxon>Bacteria</taxon>
        <taxon>Bacillati</taxon>
        <taxon>Actinomycetota</taxon>
        <taxon>Actinomycetes</taxon>
        <taxon>Glycomycetales</taxon>
        <taxon>Glycomycetaceae</taxon>
        <taxon>Glycomyces</taxon>
    </lineage>
</organism>
<name>A0A9X3PLR3_9ACTN</name>
<dbReference type="InterPro" id="IPR010095">
    <property type="entry name" value="Cas12f1-like_TNB"/>
</dbReference>
<keyword evidence="6" id="KW-0238">DNA-binding</keyword>
<feature type="domain" description="Transposase putative helix-turn-helix" evidence="10">
    <location>
        <begin position="1"/>
        <end position="45"/>
    </location>
</feature>
<evidence type="ECO:0000259" key="8">
    <source>
        <dbReference type="Pfam" id="PF01385"/>
    </source>
</evidence>
<feature type="domain" description="Probable transposase IS891/IS1136/IS1341" evidence="8">
    <location>
        <begin position="173"/>
        <end position="285"/>
    </location>
</feature>
<comment type="similarity">
    <text evidence="2">In the N-terminal section; belongs to the transposase 2 family.</text>
</comment>
<protein>
    <submittedName>
        <fullName evidence="11">RNA-guided endonuclease TnpB family protein</fullName>
    </submittedName>
</protein>
<evidence type="ECO:0000256" key="3">
    <source>
        <dbReference type="ARBA" id="ARBA00022578"/>
    </source>
</evidence>
<dbReference type="GO" id="GO:0046872">
    <property type="term" value="F:metal ion binding"/>
    <property type="evidence" value="ECO:0007669"/>
    <property type="project" value="UniProtKB-KW"/>
</dbReference>
<dbReference type="InterPro" id="IPR051399">
    <property type="entry name" value="RNA-guided_DNA_endo/Transpos"/>
</dbReference>
<keyword evidence="11" id="KW-0378">Hydrolase</keyword>
<dbReference type="RefSeq" id="WP_270122597.1">
    <property type="nucleotide sequence ID" value="NZ_BAAAOM010000005.1"/>
</dbReference>
<dbReference type="Pfam" id="PF12323">
    <property type="entry name" value="HTH_OrfB_IS605"/>
    <property type="match status" value="1"/>
</dbReference>
<keyword evidence="3" id="KW-0815">Transposition</keyword>
<keyword evidence="5" id="KW-0862">Zinc</keyword>
<evidence type="ECO:0000313" key="11">
    <source>
        <dbReference type="EMBL" id="MDA1386126.1"/>
    </source>
</evidence>
<evidence type="ECO:0000256" key="2">
    <source>
        <dbReference type="ARBA" id="ARBA00011044"/>
    </source>
</evidence>
<evidence type="ECO:0000259" key="10">
    <source>
        <dbReference type="Pfam" id="PF12323"/>
    </source>
</evidence>